<keyword evidence="6" id="KW-1185">Reference proteome</keyword>
<evidence type="ECO:0000313" key="6">
    <source>
        <dbReference type="Proteomes" id="UP000654947"/>
    </source>
</evidence>
<organism evidence="5 6">
    <name type="scientific">Nocardiopsis kunsanensis</name>
    <dbReference type="NCBI Taxonomy" id="141693"/>
    <lineage>
        <taxon>Bacteria</taxon>
        <taxon>Bacillati</taxon>
        <taxon>Actinomycetota</taxon>
        <taxon>Actinomycetes</taxon>
        <taxon>Streptosporangiales</taxon>
        <taxon>Nocardiopsidaceae</taxon>
        <taxon>Nocardiopsis</taxon>
    </lineage>
</organism>
<keyword evidence="2" id="KW-0804">Transcription</keyword>
<dbReference type="SUPFAM" id="SSF46689">
    <property type="entry name" value="Homeodomain-like"/>
    <property type="match status" value="1"/>
</dbReference>
<dbReference type="GO" id="GO:0003700">
    <property type="term" value="F:DNA-binding transcription factor activity"/>
    <property type="evidence" value="ECO:0007669"/>
    <property type="project" value="InterPro"/>
</dbReference>
<dbReference type="EMBL" id="BMXL01000002">
    <property type="protein sequence ID" value="GHD16914.1"/>
    <property type="molecule type" value="Genomic_DNA"/>
</dbReference>
<gene>
    <name evidence="5" type="ORF">GCM10007147_05510</name>
</gene>
<protein>
    <recommendedName>
        <fullName evidence="4">HTH araC/xylS-type domain-containing protein</fullName>
    </recommendedName>
</protein>
<sequence>MLSAGENQARRQVAAGQSEALNACGGRVGPRLPGGAPAGETGTGGRRETHRAYSRKAVGIPEGSPRGGRQAPCTLTRVTLAAAGVGAKEFIDRRVVPEARRPLAHGDEPVSGIAARLGFLDTSNSVKYYTRRTSSTPTVFRNRFRADPSG</sequence>
<dbReference type="InterPro" id="IPR018060">
    <property type="entry name" value="HTH_AraC"/>
</dbReference>
<dbReference type="SMART" id="SM00342">
    <property type="entry name" value="HTH_ARAC"/>
    <property type="match status" value="1"/>
</dbReference>
<evidence type="ECO:0000256" key="1">
    <source>
        <dbReference type="ARBA" id="ARBA00023015"/>
    </source>
</evidence>
<proteinExistence type="predicted"/>
<evidence type="ECO:0000259" key="4">
    <source>
        <dbReference type="PROSITE" id="PS01124"/>
    </source>
</evidence>
<reference evidence="5 6" key="1">
    <citation type="journal article" date="2014" name="Int. J. Syst. Evol. Microbiol.">
        <title>Complete genome sequence of Corynebacterium casei LMG S-19264T (=DSM 44701T), isolated from a smear-ripened cheese.</title>
        <authorList>
            <consortium name="US DOE Joint Genome Institute (JGI-PGF)"/>
            <person name="Walter F."/>
            <person name="Albersmeier A."/>
            <person name="Kalinowski J."/>
            <person name="Ruckert C."/>
        </authorList>
    </citation>
    <scope>NUCLEOTIDE SEQUENCE [LARGE SCALE GENOMIC DNA]</scope>
    <source>
        <strain evidence="5 6">KCTC 19473</strain>
    </source>
</reference>
<dbReference type="RefSeq" id="WP_017574800.1">
    <property type="nucleotide sequence ID" value="NZ_BMXL01000002.1"/>
</dbReference>
<name>A0A919CEW9_9ACTN</name>
<evidence type="ECO:0000256" key="2">
    <source>
        <dbReference type="ARBA" id="ARBA00023163"/>
    </source>
</evidence>
<comment type="caution">
    <text evidence="5">The sequence shown here is derived from an EMBL/GenBank/DDBJ whole genome shotgun (WGS) entry which is preliminary data.</text>
</comment>
<feature type="region of interest" description="Disordered" evidence="3">
    <location>
        <begin position="23"/>
        <end position="71"/>
    </location>
</feature>
<accession>A0A919CEW9</accession>
<dbReference type="GO" id="GO:0043565">
    <property type="term" value="F:sequence-specific DNA binding"/>
    <property type="evidence" value="ECO:0007669"/>
    <property type="project" value="InterPro"/>
</dbReference>
<evidence type="ECO:0000256" key="3">
    <source>
        <dbReference type="SAM" id="MobiDB-lite"/>
    </source>
</evidence>
<dbReference type="PROSITE" id="PS01124">
    <property type="entry name" value="HTH_ARAC_FAMILY_2"/>
    <property type="match status" value="1"/>
</dbReference>
<dbReference type="Pfam" id="PF12833">
    <property type="entry name" value="HTH_18"/>
    <property type="match status" value="1"/>
</dbReference>
<dbReference type="Gene3D" id="1.10.10.60">
    <property type="entry name" value="Homeodomain-like"/>
    <property type="match status" value="1"/>
</dbReference>
<dbReference type="AlphaFoldDB" id="A0A919CEW9"/>
<feature type="domain" description="HTH araC/xylS-type" evidence="4">
    <location>
        <begin position="74"/>
        <end position="143"/>
    </location>
</feature>
<evidence type="ECO:0000313" key="5">
    <source>
        <dbReference type="EMBL" id="GHD16914.1"/>
    </source>
</evidence>
<dbReference type="InterPro" id="IPR009057">
    <property type="entry name" value="Homeodomain-like_sf"/>
</dbReference>
<dbReference type="Proteomes" id="UP000654947">
    <property type="component" value="Unassembled WGS sequence"/>
</dbReference>
<keyword evidence="1" id="KW-0805">Transcription regulation</keyword>